<protein>
    <submittedName>
        <fullName evidence="1">Restriction endonuclease</fullName>
    </submittedName>
</protein>
<keyword evidence="1" id="KW-0378">Hydrolase</keyword>
<dbReference type="PANTHER" id="PTHR38733:SF1">
    <property type="entry name" value="TYPE IV METHYL-DIRECTED RESTRICTION ENZYME ECOKMCRBC"/>
    <property type="match status" value="1"/>
</dbReference>
<dbReference type="AlphaFoldDB" id="A0A3D4S5K1"/>
<proteinExistence type="predicted"/>
<dbReference type="PANTHER" id="PTHR38733">
    <property type="entry name" value="PROTEIN MCRC"/>
    <property type="match status" value="1"/>
</dbReference>
<evidence type="ECO:0000313" key="1">
    <source>
        <dbReference type="EMBL" id="HCS94099.1"/>
    </source>
</evidence>
<dbReference type="InterPro" id="IPR019292">
    <property type="entry name" value="McrC"/>
</dbReference>
<dbReference type="GO" id="GO:0004519">
    <property type="term" value="F:endonuclease activity"/>
    <property type="evidence" value="ECO:0007669"/>
    <property type="project" value="UniProtKB-KW"/>
</dbReference>
<reference evidence="1 2" key="1">
    <citation type="journal article" date="2018" name="Nat. Biotechnol.">
        <title>A standardized bacterial taxonomy based on genome phylogeny substantially revises the tree of life.</title>
        <authorList>
            <person name="Parks D.H."/>
            <person name="Chuvochina M."/>
            <person name="Waite D.W."/>
            <person name="Rinke C."/>
            <person name="Skarshewski A."/>
            <person name="Chaumeil P.A."/>
            <person name="Hugenholtz P."/>
        </authorList>
    </citation>
    <scope>NUCLEOTIDE SEQUENCE [LARGE SCALE GENOMIC DNA]</scope>
    <source>
        <strain evidence="1">UBA11306</strain>
    </source>
</reference>
<keyword evidence="1" id="KW-0255">Endonuclease</keyword>
<dbReference type="GO" id="GO:0009307">
    <property type="term" value="P:DNA restriction-modification system"/>
    <property type="evidence" value="ECO:0007669"/>
    <property type="project" value="InterPro"/>
</dbReference>
<dbReference type="PIRSF" id="PIRSF003109">
    <property type="entry name" value="McrC"/>
    <property type="match status" value="1"/>
</dbReference>
<dbReference type="EMBL" id="DQHO01000035">
    <property type="protein sequence ID" value="HCS94099.1"/>
    <property type="molecule type" value="Genomic_DNA"/>
</dbReference>
<evidence type="ECO:0000313" key="2">
    <source>
        <dbReference type="Proteomes" id="UP000262195"/>
    </source>
</evidence>
<accession>A0A3D4S5K1</accession>
<dbReference type="Pfam" id="PF10117">
    <property type="entry name" value="McrBC"/>
    <property type="match status" value="1"/>
</dbReference>
<name>A0A3D4S5K1_9ENTE</name>
<comment type="caution">
    <text evidence="1">The sequence shown here is derived from an EMBL/GenBank/DDBJ whole genome shotgun (WGS) entry which is preliminary data.</text>
</comment>
<dbReference type="Proteomes" id="UP000262195">
    <property type="component" value="Unassembled WGS sequence"/>
</dbReference>
<keyword evidence="1" id="KW-0540">Nuclease</keyword>
<sequence>MKESNSKIPIRNIYYMLSYAYQTIKLSEYKKLDVEKFDNVKELYVEILKIGIPVLIRGGLIKDYIRKDDTSTVIKGKIDINASIKRNALVDKKLVVLYDEFSEDVLLNQILKATIRYLSRTPDVSKTNRRFFFGLLPYFAEATDIELTLGLWKQVRYNRQNIRYQFLIDICRYYFEELLLDESSEERWLREVEDEQRLSALYEKFVFAFYKRETNYKVTRPQIPWISTDGFIDALPVMQTDIVLSDSAKVLIVDAKFYSENMATKFSGGNAKQKSDNLYQIFTYVNNWIPREGEKVGGMLLYAKTTDEHQPDHHYELNGNQISVVTLDLNQEFERIKLELLTHTKLYFQSV</sequence>
<dbReference type="InterPro" id="IPR014407">
    <property type="entry name" value="McrC_bac"/>
</dbReference>
<gene>
    <name evidence="1" type="ORF">DIW15_05280</name>
</gene>
<organism evidence="1 2">
    <name type="scientific">Bavariicoccus seileri</name>
    <dbReference type="NCBI Taxonomy" id="549685"/>
    <lineage>
        <taxon>Bacteria</taxon>
        <taxon>Bacillati</taxon>
        <taxon>Bacillota</taxon>
        <taxon>Bacilli</taxon>
        <taxon>Lactobacillales</taxon>
        <taxon>Enterococcaceae</taxon>
        <taxon>Bavariicoccus</taxon>
    </lineage>
</organism>